<protein>
    <recommendedName>
        <fullName evidence="3">DUF1489 family protein</fullName>
    </recommendedName>
</protein>
<dbReference type="EMBL" id="BMZA01000006">
    <property type="protein sequence ID" value="GGZ04808.1"/>
    <property type="molecule type" value="Genomic_DNA"/>
</dbReference>
<reference evidence="1" key="2">
    <citation type="submission" date="2020-09" db="EMBL/GenBank/DDBJ databases">
        <authorList>
            <person name="Sun Q."/>
            <person name="Kim S."/>
        </authorList>
    </citation>
    <scope>NUCLEOTIDE SEQUENCE</scope>
    <source>
        <strain evidence="1">KCTC 32255</strain>
    </source>
</reference>
<dbReference type="RefSeq" id="WP_189621021.1">
    <property type="nucleotide sequence ID" value="NZ_BMZA01000006.1"/>
</dbReference>
<proteinExistence type="predicted"/>
<dbReference type="InterPro" id="IPR008320">
    <property type="entry name" value="UCP032025"/>
</dbReference>
<sequence>MTDAAPLHMTKIAFSATSVADLRDWLESHGAGDALMTTRYLPKRHEEMVGGSLYWIHEHALVGRSPIRRFTQREDGRWHIHLEPVLIPVMPRPKRAHQGWRYLSAADAPADLDGETAGEAMPAGLVRDLSRLGLM</sequence>
<evidence type="ECO:0000313" key="2">
    <source>
        <dbReference type="Proteomes" id="UP000648075"/>
    </source>
</evidence>
<organism evidence="1 2">
    <name type="scientific">Novosphingobium colocasiae</name>
    <dbReference type="NCBI Taxonomy" id="1256513"/>
    <lineage>
        <taxon>Bacteria</taxon>
        <taxon>Pseudomonadati</taxon>
        <taxon>Pseudomonadota</taxon>
        <taxon>Alphaproteobacteria</taxon>
        <taxon>Sphingomonadales</taxon>
        <taxon>Sphingomonadaceae</taxon>
        <taxon>Novosphingobium</taxon>
    </lineage>
</organism>
<dbReference type="AlphaFoldDB" id="A0A918PG22"/>
<evidence type="ECO:0008006" key="3">
    <source>
        <dbReference type="Google" id="ProtNLM"/>
    </source>
</evidence>
<dbReference type="Pfam" id="PF07370">
    <property type="entry name" value="DUF1489"/>
    <property type="match status" value="1"/>
</dbReference>
<reference evidence="1" key="1">
    <citation type="journal article" date="2014" name="Int. J. Syst. Evol. Microbiol.">
        <title>Complete genome sequence of Corynebacterium casei LMG S-19264T (=DSM 44701T), isolated from a smear-ripened cheese.</title>
        <authorList>
            <consortium name="US DOE Joint Genome Institute (JGI-PGF)"/>
            <person name="Walter F."/>
            <person name="Albersmeier A."/>
            <person name="Kalinowski J."/>
            <person name="Ruckert C."/>
        </authorList>
    </citation>
    <scope>NUCLEOTIDE SEQUENCE</scope>
    <source>
        <strain evidence="1">KCTC 32255</strain>
    </source>
</reference>
<evidence type="ECO:0000313" key="1">
    <source>
        <dbReference type="EMBL" id="GGZ04808.1"/>
    </source>
</evidence>
<gene>
    <name evidence="1" type="ORF">GCM10011614_19560</name>
</gene>
<accession>A0A918PG22</accession>
<name>A0A918PG22_9SPHN</name>
<comment type="caution">
    <text evidence="1">The sequence shown here is derived from an EMBL/GenBank/DDBJ whole genome shotgun (WGS) entry which is preliminary data.</text>
</comment>
<keyword evidence="2" id="KW-1185">Reference proteome</keyword>
<dbReference type="Proteomes" id="UP000648075">
    <property type="component" value="Unassembled WGS sequence"/>
</dbReference>
<dbReference type="PIRSF" id="PIRSF032025">
    <property type="entry name" value="UCP032025"/>
    <property type="match status" value="1"/>
</dbReference>